<dbReference type="WBParaSite" id="MCU_003098-RA">
    <property type="protein sequence ID" value="MCU_003098-RA"/>
    <property type="gene ID" value="MCU_003098"/>
</dbReference>
<dbReference type="PRINTS" id="PR00723">
    <property type="entry name" value="SUBTILISIN"/>
</dbReference>
<sequence>MSLCLVFTLFSLTFVSSSVSEKYFAQRFIVIFSGYFSEQFRQQTIKTALSGISFCFSFVPRNYSHGQVIFPTDFELIETVDLNQNDLNLLTSRLLRSEFIKNVHKDKVIHLHVSQLRQDPNRKKSKKNPLPNDQAADSVLLNPKNQPWKLLSAPQAAWSTGLCGDGVRVGIFDTGLVNAYHYSHFRNANIVERTNWTWRLKNAKVDTNPSAVDGHGHGTFVSGLIAASIPDLKETSFSDDSCLPLGLAPHAELYIFRVFTDSQFSMTSWFLDALNYAIAKRLHVINLSIGGPDFMDQPFVDKVNELSANGILMVSAIGNDGPVFGSPNNPADQMDVLGVGGVDALGNVATFSSRGPTAWEMRDGYGRFKPDIVTWATGVISSNLDGGCKSLSGTSAASPVVTGSVALLINAALSHRPEGRDAPCPSGCPPINPASLKQAIMAGAGPISVEGRKTASIFEQGAGMLNLQRSID</sequence>
<dbReference type="GO" id="GO:0004252">
    <property type="term" value="F:serine-type endopeptidase activity"/>
    <property type="evidence" value="ECO:0007669"/>
    <property type="project" value="UniProtKB-UniRule"/>
</dbReference>
<dbReference type="PANTHER" id="PTHR43806">
    <property type="entry name" value="PEPTIDASE S8"/>
    <property type="match status" value="1"/>
</dbReference>
<evidence type="ECO:0000259" key="8">
    <source>
        <dbReference type="Pfam" id="PF00082"/>
    </source>
</evidence>
<dbReference type="InterPro" id="IPR050131">
    <property type="entry name" value="Peptidase_S8_subtilisin-like"/>
</dbReference>
<feature type="domain" description="Membrane-bound transcription factor site-1 protease-like N-terminal" evidence="9">
    <location>
        <begin position="26"/>
        <end position="106"/>
    </location>
</feature>
<dbReference type="Pfam" id="PF00082">
    <property type="entry name" value="Peptidase_S8"/>
    <property type="match status" value="1"/>
</dbReference>
<evidence type="ECO:0000259" key="9">
    <source>
        <dbReference type="Pfam" id="PF23001"/>
    </source>
</evidence>
<protein>
    <submittedName>
        <fullName evidence="10">Peptidase_S8 domain-containing protein</fullName>
    </submittedName>
</protein>
<feature type="active site" description="Charge relay system" evidence="5">
    <location>
        <position position="395"/>
    </location>
</feature>
<dbReference type="PROSITE" id="PS00137">
    <property type="entry name" value="SUBTILASE_HIS"/>
    <property type="match status" value="1"/>
</dbReference>
<dbReference type="GO" id="GO:0005794">
    <property type="term" value="C:Golgi apparatus"/>
    <property type="evidence" value="ECO:0007669"/>
    <property type="project" value="TreeGrafter"/>
</dbReference>
<dbReference type="InterPro" id="IPR022398">
    <property type="entry name" value="Peptidase_S8_His-AS"/>
</dbReference>
<feature type="region of interest" description="Disordered" evidence="6">
    <location>
        <begin position="118"/>
        <end position="138"/>
    </location>
</feature>
<dbReference type="GO" id="GO:0006508">
    <property type="term" value="P:proteolysis"/>
    <property type="evidence" value="ECO:0007669"/>
    <property type="project" value="UniProtKB-KW"/>
</dbReference>
<evidence type="ECO:0000256" key="4">
    <source>
        <dbReference type="ARBA" id="ARBA00022825"/>
    </source>
</evidence>
<feature type="domain" description="Peptidase S8/S53" evidence="8">
    <location>
        <begin position="164"/>
        <end position="449"/>
    </location>
</feature>
<dbReference type="InterPro" id="IPR023828">
    <property type="entry name" value="Peptidase_S8_Ser-AS"/>
</dbReference>
<dbReference type="PROSITE" id="PS51892">
    <property type="entry name" value="SUBTILASE"/>
    <property type="match status" value="1"/>
</dbReference>
<dbReference type="InterPro" id="IPR055143">
    <property type="entry name" value="MBTP1_N"/>
</dbReference>
<name>A0A5K3EVY5_MESCO</name>
<dbReference type="InterPro" id="IPR036852">
    <property type="entry name" value="Peptidase_S8/S53_dom_sf"/>
</dbReference>
<dbReference type="PANTHER" id="PTHR43806:SF7">
    <property type="entry name" value="MEMBRANE-BOUND TRANSCRIPTION FACTOR SITE-1 PROTEASE"/>
    <property type="match status" value="1"/>
</dbReference>
<evidence type="ECO:0000256" key="5">
    <source>
        <dbReference type="PROSITE-ProRule" id="PRU01240"/>
    </source>
</evidence>
<dbReference type="InterPro" id="IPR000209">
    <property type="entry name" value="Peptidase_S8/S53_dom"/>
</dbReference>
<feature type="signal peptide" evidence="7">
    <location>
        <begin position="1"/>
        <end position="17"/>
    </location>
</feature>
<keyword evidence="3 5" id="KW-0378">Hydrolase</keyword>
<evidence type="ECO:0000256" key="2">
    <source>
        <dbReference type="ARBA" id="ARBA00022670"/>
    </source>
</evidence>
<feature type="active site" description="Charge relay system" evidence="5">
    <location>
        <position position="173"/>
    </location>
</feature>
<dbReference type="PROSITE" id="PS00138">
    <property type="entry name" value="SUBTILASE_SER"/>
    <property type="match status" value="1"/>
</dbReference>
<organism evidence="10">
    <name type="scientific">Mesocestoides corti</name>
    <name type="common">Flatworm</name>
    <dbReference type="NCBI Taxonomy" id="53468"/>
    <lineage>
        <taxon>Eukaryota</taxon>
        <taxon>Metazoa</taxon>
        <taxon>Spiralia</taxon>
        <taxon>Lophotrochozoa</taxon>
        <taxon>Platyhelminthes</taxon>
        <taxon>Cestoda</taxon>
        <taxon>Eucestoda</taxon>
        <taxon>Cyclophyllidea</taxon>
        <taxon>Mesocestoididae</taxon>
        <taxon>Mesocestoides</taxon>
    </lineage>
</organism>
<dbReference type="AlphaFoldDB" id="A0A5K3EVY5"/>
<feature type="chain" id="PRO_5024356843" evidence="7">
    <location>
        <begin position="18"/>
        <end position="472"/>
    </location>
</feature>
<evidence type="ECO:0000256" key="3">
    <source>
        <dbReference type="ARBA" id="ARBA00022801"/>
    </source>
</evidence>
<feature type="active site" description="Charge relay system" evidence="5">
    <location>
        <position position="217"/>
    </location>
</feature>
<dbReference type="Gene3D" id="3.40.50.200">
    <property type="entry name" value="Peptidase S8/S53 domain"/>
    <property type="match status" value="1"/>
</dbReference>
<dbReference type="InterPro" id="IPR015500">
    <property type="entry name" value="Peptidase_S8_subtilisin-rel"/>
</dbReference>
<dbReference type="Pfam" id="PF23001">
    <property type="entry name" value="MBTP1_N"/>
    <property type="match status" value="1"/>
</dbReference>
<comment type="similarity">
    <text evidence="1 5">Belongs to the peptidase S8 family.</text>
</comment>
<keyword evidence="4 5" id="KW-0720">Serine protease</keyword>
<evidence type="ECO:0000256" key="7">
    <source>
        <dbReference type="SAM" id="SignalP"/>
    </source>
</evidence>
<keyword evidence="7" id="KW-0732">Signal</keyword>
<evidence type="ECO:0000256" key="1">
    <source>
        <dbReference type="ARBA" id="ARBA00011073"/>
    </source>
</evidence>
<dbReference type="SUPFAM" id="SSF52743">
    <property type="entry name" value="Subtilisin-like"/>
    <property type="match status" value="1"/>
</dbReference>
<reference evidence="10" key="1">
    <citation type="submission" date="2019-11" db="UniProtKB">
        <authorList>
            <consortium name="WormBaseParasite"/>
        </authorList>
    </citation>
    <scope>IDENTIFICATION</scope>
</reference>
<keyword evidence="2 5" id="KW-0645">Protease</keyword>
<evidence type="ECO:0000256" key="6">
    <source>
        <dbReference type="SAM" id="MobiDB-lite"/>
    </source>
</evidence>
<accession>A0A5K3EVY5</accession>
<evidence type="ECO:0000313" key="10">
    <source>
        <dbReference type="WBParaSite" id="MCU_003098-RA"/>
    </source>
</evidence>
<proteinExistence type="inferred from homology"/>